<comment type="caution">
    <text evidence="4">The sequence shown here is derived from an EMBL/GenBank/DDBJ whole genome shotgun (WGS) entry which is preliminary data.</text>
</comment>
<dbReference type="GO" id="GO:0000976">
    <property type="term" value="F:transcription cis-regulatory region binding"/>
    <property type="evidence" value="ECO:0007669"/>
    <property type="project" value="TreeGrafter"/>
</dbReference>
<dbReference type="SUPFAM" id="SSF46689">
    <property type="entry name" value="Homeodomain-like"/>
    <property type="match status" value="1"/>
</dbReference>
<dbReference type="PANTHER" id="PTHR30055">
    <property type="entry name" value="HTH-TYPE TRANSCRIPTIONAL REGULATOR RUTR"/>
    <property type="match status" value="1"/>
</dbReference>
<protein>
    <submittedName>
        <fullName evidence="4">TetR family transcriptional regulator</fullName>
    </submittedName>
</protein>
<dbReference type="InterPro" id="IPR001647">
    <property type="entry name" value="HTH_TetR"/>
</dbReference>
<keyword evidence="5" id="KW-1185">Reference proteome</keyword>
<evidence type="ECO:0000259" key="3">
    <source>
        <dbReference type="PROSITE" id="PS50977"/>
    </source>
</evidence>
<dbReference type="AlphaFoldDB" id="A0A8J3ISL6"/>
<dbReference type="Gene3D" id="1.10.357.10">
    <property type="entry name" value="Tetracycline Repressor, domain 2"/>
    <property type="match status" value="1"/>
</dbReference>
<accession>A0A8J3ISL6</accession>
<evidence type="ECO:0000313" key="5">
    <source>
        <dbReference type="Proteomes" id="UP000612808"/>
    </source>
</evidence>
<evidence type="ECO:0000256" key="2">
    <source>
        <dbReference type="PROSITE-ProRule" id="PRU00335"/>
    </source>
</evidence>
<evidence type="ECO:0000313" key="4">
    <source>
        <dbReference type="EMBL" id="GID09146.1"/>
    </source>
</evidence>
<dbReference type="PRINTS" id="PR00455">
    <property type="entry name" value="HTHTETR"/>
</dbReference>
<reference evidence="4" key="1">
    <citation type="submission" date="2021-01" db="EMBL/GenBank/DDBJ databases">
        <title>Whole genome shotgun sequence of Actinocatenispora rupis NBRC 107355.</title>
        <authorList>
            <person name="Komaki H."/>
            <person name="Tamura T."/>
        </authorList>
    </citation>
    <scope>NUCLEOTIDE SEQUENCE</scope>
    <source>
        <strain evidence="4">NBRC 107355</strain>
    </source>
</reference>
<keyword evidence="1 2" id="KW-0238">DNA-binding</keyword>
<dbReference type="Gene3D" id="1.10.10.60">
    <property type="entry name" value="Homeodomain-like"/>
    <property type="match status" value="1"/>
</dbReference>
<gene>
    <name evidence="4" type="ORF">Aru02nite_00350</name>
</gene>
<sequence length="195" mass="21284">MTSLRNITSADSAILDAARESVLQVGVRRTTATEVARRARVSRMTLYRRFGDVQQLLVTLLTREVEAMLADLAQQTDGLRTGRERVVELALRGVDRLAADPLLGRLVELDPELLLPYLVDRAGTSHHETRAAIAAALAAGHADGSVRPLDETAASWVLVVVLQGFVFAARMLAAETDPVAVRAELRHLLDRYLAP</sequence>
<dbReference type="Pfam" id="PF00440">
    <property type="entry name" value="TetR_N"/>
    <property type="match status" value="1"/>
</dbReference>
<dbReference type="RefSeq" id="WP_203653886.1">
    <property type="nucleotide sequence ID" value="NZ_BAAAZM010000031.1"/>
</dbReference>
<dbReference type="InterPro" id="IPR009057">
    <property type="entry name" value="Homeodomain-like_sf"/>
</dbReference>
<organism evidence="4 5">
    <name type="scientific">Actinocatenispora rupis</name>
    <dbReference type="NCBI Taxonomy" id="519421"/>
    <lineage>
        <taxon>Bacteria</taxon>
        <taxon>Bacillati</taxon>
        <taxon>Actinomycetota</taxon>
        <taxon>Actinomycetes</taxon>
        <taxon>Micromonosporales</taxon>
        <taxon>Micromonosporaceae</taxon>
        <taxon>Actinocatenispora</taxon>
    </lineage>
</organism>
<dbReference type="PANTHER" id="PTHR30055:SF153">
    <property type="entry name" value="HTH-TYPE TRANSCRIPTIONAL REPRESSOR RV3405C"/>
    <property type="match status" value="1"/>
</dbReference>
<dbReference type="Proteomes" id="UP000612808">
    <property type="component" value="Unassembled WGS sequence"/>
</dbReference>
<feature type="DNA-binding region" description="H-T-H motif" evidence="2">
    <location>
        <begin position="31"/>
        <end position="50"/>
    </location>
</feature>
<dbReference type="InterPro" id="IPR050109">
    <property type="entry name" value="HTH-type_TetR-like_transc_reg"/>
</dbReference>
<dbReference type="EMBL" id="BOMB01000001">
    <property type="protein sequence ID" value="GID09146.1"/>
    <property type="molecule type" value="Genomic_DNA"/>
</dbReference>
<dbReference type="SUPFAM" id="SSF48498">
    <property type="entry name" value="Tetracyclin repressor-like, C-terminal domain"/>
    <property type="match status" value="1"/>
</dbReference>
<proteinExistence type="predicted"/>
<dbReference type="GO" id="GO:0003700">
    <property type="term" value="F:DNA-binding transcription factor activity"/>
    <property type="evidence" value="ECO:0007669"/>
    <property type="project" value="TreeGrafter"/>
</dbReference>
<dbReference type="InterPro" id="IPR036271">
    <property type="entry name" value="Tet_transcr_reg_TetR-rel_C_sf"/>
</dbReference>
<name>A0A8J3ISL6_9ACTN</name>
<evidence type="ECO:0000256" key="1">
    <source>
        <dbReference type="ARBA" id="ARBA00023125"/>
    </source>
</evidence>
<feature type="domain" description="HTH tetR-type" evidence="3">
    <location>
        <begin position="8"/>
        <end position="68"/>
    </location>
</feature>
<dbReference type="PROSITE" id="PS50977">
    <property type="entry name" value="HTH_TETR_2"/>
    <property type="match status" value="1"/>
</dbReference>